<proteinExistence type="predicted"/>
<dbReference type="GO" id="GO:0010181">
    <property type="term" value="F:FMN binding"/>
    <property type="evidence" value="ECO:0007669"/>
    <property type="project" value="InterPro"/>
</dbReference>
<evidence type="ECO:0000313" key="3">
    <source>
        <dbReference type="Proteomes" id="UP000191257"/>
    </source>
</evidence>
<dbReference type="PANTHER" id="PTHR28243:SF1">
    <property type="entry name" value="PYRIDOXAMINE 5'-PHOSPHATE OXIDASE ALR4036 FAMILY FMN-BINDING DOMAIN-CONTAINING PROTEIN"/>
    <property type="match status" value="1"/>
</dbReference>
<reference evidence="2" key="1">
    <citation type="submission" date="2017-12" db="EMBL/GenBank/DDBJ databases">
        <title>FDA dAtabase for Regulatory Grade micrObial Sequences (FDA-ARGOS): Supporting development and validation of Infectious Disease Dx tests.</title>
        <authorList>
            <person name="Campos J."/>
            <person name="Goldberg B."/>
            <person name="Tallon L."/>
            <person name="Sadzewicz L."/>
            <person name="Sengamalay N."/>
            <person name="Ott S."/>
            <person name="Godinez A."/>
            <person name="Nagaraj S."/>
            <person name="Vyas G."/>
            <person name="Aluvathingal J."/>
            <person name="Nadendla S."/>
            <person name="Geyer C."/>
            <person name="Nandy P."/>
            <person name="Hobson J."/>
            <person name="Sichtig H."/>
        </authorList>
    </citation>
    <scope>NUCLEOTIDE SEQUENCE</scope>
    <source>
        <strain evidence="2">FDAARGOS_252</strain>
    </source>
</reference>
<organism evidence="2 3">
    <name type="scientific">Paracoccus yeei</name>
    <dbReference type="NCBI Taxonomy" id="147645"/>
    <lineage>
        <taxon>Bacteria</taxon>
        <taxon>Pseudomonadati</taxon>
        <taxon>Pseudomonadota</taxon>
        <taxon>Alphaproteobacteria</taxon>
        <taxon>Rhodobacterales</taxon>
        <taxon>Paracoccaceae</taxon>
        <taxon>Paracoccus</taxon>
    </lineage>
</organism>
<evidence type="ECO:0000313" key="2">
    <source>
        <dbReference type="EMBL" id="ARC35554.1"/>
    </source>
</evidence>
<dbReference type="KEGG" id="pye:A6J80_03445"/>
<dbReference type="InterPro" id="IPR024624">
    <property type="entry name" value="Pyridox_Oxase_Alr4036_FMN-bd"/>
</dbReference>
<gene>
    <name evidence="2" type="ORF">A6J80_03445</name>
</gene>
<dbReference type="Gene3D" id="2.30.110.10">
    <property type="entry name" value="Electron Transport, Fmn-binding Protein, Chain A"/>
    <property type="match status" value="1"/>
</dbReference>
<keyword evidence="3" id="KW-1185">Reference proteome</keyword>
<protein>
    <submittedName>
        <fullName evidence="2">Pyridoxamine 5'-phosphate oxidase</fullName>
    </submittedName>
</protein>
<dbReference type="Proteomes" id="UP000191257">
    <property type="component" value="Chromosome"/>
</dbReference>
<sequence>MKQALLHDVWLVLADAVKQRTPFTLMQLATVGEDGAPKIRTIVLRSFNEASTSLSFITDLRSPKVREITANPCVSLAGFDNERVVQLRIDGRAEIIEDETRRRDFWNALRPHTHILFRSALPPGTVLASPNEMETDDSDPATAYARFCLVEIVISHVERLDLSSEPHRRCSFRQGLHGWEGRWIVP</sequence>
<feature type="domain" description="Pyridoxamine 5'-phosphate oxidase Alr4036 family FMN-binding" evidence="1">
    <location>
        <begin position="13"/>
        <end position="96"/>
    </location>
</feature>
<dbReference type="Pfam" id="PF12766">
    <property type="entry name" value="Pyridox_oxase_2"/>
    <property type="match status" value="1"/>
</dbReference>
<name>A0A1V0GNZ2_9RHOB</name>
<dbReference type="STRING" id="147645.A6J80_03445"/>
<dbReference type="SUPFAM" id="SSF50475">
    <property type="entry name" value="FMN-binding split barrel"/>
    <property type="match status" value="1"/>
</dbReference>
<evidence type="ECO:0000259" key="1">
    <source>
        <dbReference type="Pfam" id="PF12766"/>
    </source>
</evidence>
<dbReference type="InterPro" id="IPR012349">
    <property type="entry name" value="Split_barrel_FMN-bd"/>
</dbReference>
<accession>A0A1V0GNZ2</accession>
<dbReference type="EMBL" id="CP020442">
    <property type="protein sequence ID" value="ARC35554.1"/>
    <property type="molecule type" value="Genomic_DNA"/>
</dbReference>
<dbReference type="RefSeq" id="WP_080620501.1">
    <property type="nucleotide sequence ID" value="NZ_CAWMZI010000001.1"/>
</dbReference>
<dbReference type="AlphaFoldDB" id="A0A1V0GNZ2"/>
<dbReference type="PANTHER" id="PTHR28243">
    <property type="entry name" value="AGL049CP"/>
    <property type="match status" value="1"/>
</dbReference>